<proteinExistence type="predicted"/>
<dbReference type="Pfam" id="PF03461">
    <property type="entry name" value="TRCF"/>
    <property type="match status" value="1"/>
</dbReference>
<feature type="domain" description="Helicase ATP-binding" evidence="8">
    <location>
        <begin position="1"/>
        <end position="123"/>
    </location>
</feature>
<evidence type="ECO:0008006" key="11">
    <source>
        <dbReference type="Google" id="ProtNLM"/>
    </source>
</evidence>
<dbReference type="AlphaFoldDB" id="A0A0F9DN73"/>
<evidence type="ECO:0000256" key="2">
    <source>
        <dbReference type="ARBA" id="ARBA00022763"/>
    </source>
</evidence>
<evidence type="ECO:0000256" key="6">
    <source>
        <dbReference type="ARBA" id="ARBA00023125"/>
    </source>
</evidence>
<dbReference type="PANTHER" id="PTHR47964:SF1">
    <property type="entry name" value="ATP-DEPENDENT DNA HELICASE HOMOLOG RECG, CHLOROPLASTIC"/>
    <property type="match status" value="1"/>
</dbReference>
<keyword evidence="5" id="KW-0067">ATP-binding</keyword>
<evidence type="ECO:0000313" key="10">
    <source>
        <dbReference type="EMBL" id="KKL63169.1"/>
    </source>
</evidence>
<sequence>VLVPTTILADQHYRTFRERMADYPFNVEVISRFRTKADQARIIEAAARGAVDVLIGTHRLLSKDVRFANLALVVIDEEQRFGVEHKERLKQMRATVDVLTLTATPIPRTLHMAMLGLRDISNLTTAPLDRRAIYTEVCSYNRDRVRAAILREMDRGGQVFFVHNRVRDIQSVADEVQSLVPEARVAVGHGQMPERRLEKTMLRFVRGEIDVLVCTTIIESGLDIPSANTMFIHDSDRLGLAQLHQLRGRIGRYKHRAYCYLMLPETRSVTRVAAKRLKAVEEFSDLGAGFQIAMRDLEIRGAGNILGPEQSGHIAAVGYELYCQLLERSVRRLRGDDMPTPATCHVELGVEAYIPRSYIASSRQRMEVYRRLALCHEPEQLDQLTSDLPDAFGKVPPVVDDLLTVALIRVLASRLGIDSILLDPPDVIFIIGDASLASPALEGLAGSVRLPDERTAHWRPPEEYLTSPTLLTVLRRRLQQAAEKL</sequence>
<evidence type="ECO:0000259" key="8">
    <source>
        <dbReference type="PROSITE" id="PS51192"/>
    </source>
</evidence>
<keyword evidence="7" id="KW-0234">DNA repair</keyword>
<keyword evidence="3" id="KW-0378">Hydrolase</keyword>
<name>A0A0F9DN73_9ZZZZ</name>
<organism evidence="10">
    <name type="scientific">marine sediment metagenome</name>
    <dbReference type="NCBI Taxonomy" id="412755"/>
    <lineage>
        <taxon>unclassified sequences</taxon>
        <taxon>metagenomes</taxon>
        <taxon>ecological metagenomes</taxon>
    </lineage>
</organism>
<evidence type="ECO:0000256" key="7">
    <source>
        <dbReference type="ARBA" id="ARBA00023204"/>
    </source>
</evidence>
<dbReference type="InterPro" id="IPR001650">
    <property type="entry name" value="Helicase_C-like"/>
</dbReference>
<dbReference type="GO" id="GO:0016787">
    <property type="term" value="F:hydrolase activity"/>
    <property type="evidence" value="ECO:0007669"/>
    <property type="project" value="UniProtKB-KW"/>
</dbReference>
<dbReference type="PROSITE" id="PS51194">
    <property type="entry name" value="HELICASE_CTER"/>
    <property type="match status" value="1"/>
</dbReference>
<dbReference type="InterPro" id="IPR005118">
    <property type="entry name" value="TRCF_C"/>
</dbReference>
<dbReference type="SUPFAM" id="SSF143517">
    <property type="entry name" value="TRCF domain-like"/>
    <property type="match status" value="1"/>
</dbReference>
<feature type="non-terminal residue" evidence="10">
    <location>
        <position position="1"/>
    </location>
</feature>
<dbReference type="InterPro" id="IPR014001">
    <property type="entry name" value="Helicase_ATP-bd"/>
</dbReference>
<keyword evidence="1" id="KW-0547">Nucleotide-binding</keyword>
<dbReference type="GO" id="GO:0005524">
    <property type="term" value="F:ATP binding"/>
    <property type="evidence" value="ECO:0007669"/>
    <property type="project" value="UniProtKB-KW"/>
</dbReference>
<evidence type="ECO:0000256" key="4">
    <source>
        <dbReference type="ARBA" id="ARBA00022806"/>
    </source>
</evidence>
<feature type="domain" description="Helicase C-terminal" evidence="9">
    <location>
        <begin position="144"/>
        <end position="298"/>
    </location>
</feature>
<dbReference type="EMBL" id="LAZR01028259">
    <property type="protein sequence ID" value="KKL63169.1"/>
    <property type="molecule type" value="Genomic_DNA"/>
</dbReference>
<reference evidence="10" key="1">
    <citation type="journal article" date="2015" name="Nature">
        <title>Complex archaea that bridge the gap between prokaryotes and eukaryotes.</title>
        <authorList>
            <person name="Spang A."/>
            <person name="Saw J.H."/>
            <person name="Jorgensen S.L."/>
            <person name="Zaremba-Niedzwiedzka K."/>
            <person name="Martijn J."/>
            <person name="Lind A.E."/>
            <person name="van Eijk R."/>
            <person name="Schleper C."/>
            <person name="Guy L."/>
            <person name="Ettema T.J."/>
        </authorList>
    </citation>
    <scope>NUCLEOTIDE SEQUENCE</scope>
</reference>
<dbReference type="GO" id="GO:0006281">
    <property type="term" value="P:DNA repair"/>
    <property type="evidence" value="ECO:0007669"/>
    <property type="project" value="UniProtKB-KW"/>
</dbReference>
<protein>
    <recommendedName>
        <fullName evidence="11">Helicase C-terminal domain-containing protein</fullName>
    </recommendedName>
</protein>
<dbReference type="Pfam" id="PF00271">
    <property type="entry name" value="Helicase_C"/>
    <property type="match status" value="1"/>
</dbReference>
<evidence type="ECO:0000256" key="1">
    <source>
        <dbReference type="ARBA" id="ARBA00022741"/>
    </source>
</evidence>
<evidence type="ECO:0000259" key="9">
    <source>
        <dbReference type="PROSITE" id="PS51194"/>
    </source>
</evidence>
<dbReference type="Pfam" id="PF00270">
    <property type="entry name" value="DEAD"/>
    <property type="match status" value="1"/>
</dbReference>
<gene>
    <name evidence="10" type="ORF">LCGC14_2177780</name>
</gene>
<dbReference type="Gene3D" id="3.90.1150.50">
    <property type="entry name" value="Transcription-repair-coupling factor, D7 domain"/>
    <property type="match status" value="1"/>
</dbReference>
<evidence type="ECO:0000256" key="5">
    <source>
        <dbReference type="ARBA" id="ARBA00022840"/>
    </source>
</evidence>
<comment type="caution">
    <text evidence="10">The sequence shown here is derived from an EMBL/GenBank/DDBJ whole genome shotgun (WGS) entry which is preliminary data.</text>
</comment>
<dbReference type="PROSITE" id="PS51192">
    <property type="entry name" value="HELICASE_ATP_BIND_1"/>
    <property type="match status" value="1"/>
</dbReference>
<evidence type="ECO:0000256" key="3">
    <source>
        <dbReference type="ARBA" id="ARBA00022801"/>
    </source>
</evidence>
<dbReference type="InterPro" id="IPR047112">
    <property type="entry name" value="RecG/Mfd"/>
</dbReference>
<dbReference type="InterPro" id="IPR037235">
    <property type="entry name" value="TRCF-like_C_D7"/>
</dbReference>
<keyword evidence="2" id="KW-0227">DNA damage</keyword>
<accession>A0A0F9DN73</accession>
<dbReference type="InterPro" id="IPR027417">
    <property type="entry name" value="P-loop_NTPase"/>
</dbReference>
<dbReference type="SUPFAM" id="SSF52540">
    <property type="entry name" value="P-loop containing nucleoside triphosphate hydrolases"/>
    <property type="match status" value="1"/>
</dbReference>
<keyword evidence="4" id="KW-0347">Helicase</keyword>
<dbReference type="PANTHER" id="PTHR47964">
    <property type="entry name" value="ATP-DEPENDENT DNA HELICASE HOMOLOG RECG, CHLOROPLASTIC"/>
    <property type="match status" value="1"/>
</dbReference>
<dbReference type="Gene3D" id="3.40.50.300">
    <property type="entry name" value="P-loop containing nucleotide triphosphate hydrolases"/>
    <property type="match status" value="2"/>
</dbReference>
<dbReference type="GO" id="GO:0003677">
    <property type="term" value="F:DNA binding"/>
    <property type="evidence" value="ECO:0007669"/>
    <property type="project" value="UniProtKB-KW"/>
</dbReference>
<dbReference type="SMART" id="SM00982">
    <property type="entry name" value="TRCF"/>
    <property type="match status" value="1"/>
</dbReference>
<keyword evidence="6" id="KW-0238">DNA-binding</keyword>
<dbReference type="SMART" id="SM00490">
    <property type="entry name" value="HELICc"/>
    <property type="match status" value="1"/>
</dbReference>
<dbReference type="InterPro" id="IPR011545">
    <property type="entry name" value="DEAD/DEAH_box_helicase_dom"/>
</dbReference>
<dbReference type="GO" id="GO:0003678">
    <property type="term" value="F:DNA helicase activity"/>
    <property type="evidence" value="ECO:0007669"/>
    <property type="project" value="TreeGrafter"/>
</dbReference>